<feature type="non-terminal residue" evidence="4">
    <location>
        <position position="886"/>
    </location>
</feature>
<evidence type="ECO:0000313" key="4">
    <source>
        <dbReference type="EMBL" id="EFP06470.1"/>
    </source>
</evidence>
<feature type="region of interest" description="Disordered" evidence="1">
    <location>
        <begin position="1"/>
        <end position="25"/>
    </location>
</feature>
<dbReference type="OrthoDB" id="5868079at2759"/>
<dbReference type="STRING" id="31234.E3MPL2"/>
<keyword evidence="2" id="KW-0472">Membrane</keyword>
<keyword evidence="2" id="KW-1133">Transmembrane helix</keyword>
<dbReference type="eggNOG" id="KOG0017">
    <property type="taxonomic scope" value="Eukaryota"/>
</dbReference>
<accession>E3MPL2</accession>
<dbReference type="Gene3D" id="2.60.40.3770">
    <property type="match status" value="1"/>
</dbReference>
<dbReference type="EMBL" id="DS268463">
    <property type="protein sequence ID" value="EFP06470.1"/>
    <property type="molecule type" value="Genomic_DNA"/>
</dbReference>
<protein>
    <recommendedName>
        <fullName evidence="3">Phlebovirus glycoprotein G2 fusion domain-containing protein</fullName>
    </recommendedName>
</protein>
<feature type="compositionally biased region" description="Acidic residues" evidence="1">
    <location>
        <begin position="15"/>
        <end position="24"/>
    </location>
</feature>
<feature type="domain" description="Phlebovirus glycoprotein G2 fusion" evidence="3">
    <location>
        <begin position="632"/>
        <end position="784"/>
    </location>
</feature>
<dbReference type="HOGENOM" id="CLU_325605_0_0_1"/>
<dbReference type="InParanoid" id="E3MPL2"/>
<evidence type="ECO:0000259" key="3">
    <source>
        <dbReference type="Pfam" id="PF07245"/>
    </source>
</evidence>
<organism evidence="5">
    <name type="scientific">Caenorhabditis remanei</name>
    <name type="common">Caenorhabditis vulgaris</name>
    <dbReference type="NCBI Taxonomy" id="31234"/>
    <lineage>
        <taxon>Eukaryota</taxon>
        <taxon>Metazoa</taxon>
        <taxon>Ecdysozoa</taxon>
        <taxon>Nematoda</taxon>
        <taxon>Chromadorea</taxon>
        <taxon>Rhabditida</taxon>
        <taxon>Rhabditina</taxon>
        <taxon>Rhabditomorpha</taxon>
        <taxon>Rhabditoidea</taxon>
        <taxon>Rhabditidae</taxon>
        <taxon>Peloderinae</taxon>
        <taxon>Caenorhabditis</taxon>
    </lineage>
</organism>
<feature type="compositionally biased region" description="Acidic residues" evidence="1">
    <location>
        <begin position="318"/>
        <end position="329"/>
    </location>
</feature>
<reference evidence="4" key="1">
    <citation type="submission" date="2007-07" db="EMBL/GenBank/DDBJ databases">
        <title>PCAP assembly of the Caenorhabditis remanei genome.</title>
        <authorList>
            <consortium name="The Caenorhabditis remanei Sequencing Consortium"/>
            <person name="Wilson R.K."/>
        </authorList>
    </citation>
    <scope>NUCLEOTIDE SEQUENCE [LARGE SCALE GENOMIC DNA]</scope>
    <source>
        <strain evidence="4">PB4641</strain>
    </source>
</reference>
<dbReference type="AlphaFoldDB" id="E3MPL2"/>
<name>E3MPL2_CAERE</name>
<dbReference type="Proteomes" id="UP000008281">
    <property type="component" value="Unassembled WGS sequence"/>
</dbReference>
<gene>
    <name evidence="4" type="ORF">CRE_08410</name>
</gene>
<proteinExistence type="predicted"/>
<dbReference type="InterPro" id="IPR009878">
    <property type="entry name" value="Phlebovirus_G2_fusion"/>
</dbReference>
<evidence type="ECO:0000313" key="5">
    <source>
        <dbReference type="Proteomes" id="UP000008281"/>
    </source>
</evidence>
<sequence length="886" mass="102140">MEEMTQSNKNPLDLECAESNDEDQEREKRKVDRLFDLQLMVHFETNQIRVVPDDVLCVESGLTEAHKGKHKKYLKNEICAGRIDRNHYQYLPVGDLVPSHLEFQVPIHFDVRVRFIFLFSIGLIFLFSIRLILSWIGFVYGCIGGAPCSQLNSNQSNGSSWRGGFYERMVRSVKHAFQKNTIKSKLSFEELHTVFYEVSASINSRPLTFVKDDVDSRYSLHHINFVYQKMKTTIPLENTLKIKEDYLPPIKKNSMETIQWRNKYLAELRVHHKLRMDSKQGTHQQPKVSKDGIIRDVDLKTENGRTLNRSINQLIPMELDDDDLEEDTNTDPTEPTNPIQQDIGEQRYNLRSRKIRYDEDQPNEEDSRNHKNFSIIQNFVNPTFLMLLCLIALLTGTSAETLSVKCNQQGFQIRGPFKSFEACTENYCTSQARFQWTNDEKRNTAFIAFLLLHLICNASFKLGDVLQFAWTVIRFITILLVKTLMWIREIFRRNRIRRTKWRELLVMVTLIGTAKACQEIDIITQFETVCNTDGKCDTFTEEIMHLNQFHKEGCLRIKKNGTTLRDIRIQLMEVELHCVKRTITFTQHIVTKATNVPTSPETHCFPNFKLSIISSATQDVQNHAEVQDMDAFICMDYQPVAKLLLTVTTHNSWKNKAETLEMLTPIGRTTSFMDIAVTVETIETPPAPALNSWFIKNESTMATWTENLMPNYICDRDLKKCYLDEQCQCSPAEDRMQCPCKDIDIREHFMQTDKRLPVQSGHLRFEVDQDSVKGKIKSASFTTLALKLTDKWKTTIVKTTEACTVTNSHAQGCYSCEKGAIAEITCHSTSKETVANVECGEEVFNVRCSAKGSRTIINFHGNYAKFQIHCSLDCGGKTKEYFEITG</sequence>
<evidence type="ECO:0000256" key="1">
    <source>
        <dbReference type="SAM" id="MobiDB-lite"/>
    </source>
</evidence>
<keyword evidence="5" id="KW-1185">Reference proteome</keyword>
<evidence type="ECO:0000256" key="2">
    <source>
        <dbReference type="SAM" id="Phobius"/>
    </source>
</evidence>
<feature type="region of interest" description="Disordered" evidence="1">
    <location>
        <begin position="316"/>
        <end position="345"/>
    </location>
</feature>
<dbReference type="Pfam" id="PF07245">
    <property type="entry name" value="Phlebovirus_G2"/>
    <property type="match status" value="2"/>
</dbReference>
<keyword evidence="2" id="KW-0812">Transmembrane</keyword>
<feature type="transmembrane region" description="Helical" evidence="2">
    <location>
        <begin position="115"/>
        <end position="140"/>
    </location>
</feature>
<feature type="domain" description="Phlebovirus glycoprotein G2 fusion" evidence="3">
    <location>
        <begin position="517"/>
        <end position="594"/>
    </location>
</feature>
<feature type="compositionally biased region" description="Polar residues" evidence="1">
    <location>
        <begin position="1"/>
        <end position="10"/>
    </location>
</feature>